<evidence type="ECO:0000256" key="7">
    <source>
        <dbReference type="ARBA" id="ARBA00023002"/>
    </source>
</evidence>
<proteinExistence type="inferred from homology"/>
<dbReference type="Proteomes" id="UP000239990">
    <property type="component" value="Unassembled WGS sequence"/>
</dbReference>
<evidence type="ECO:0000313" key="12">
    <source>
        <dbReference type="EMBL" id="PPA74714.1"/>
    </source>
</evidence>
<dbReference type="EC" id="1.3.1.34" evidence="12"/>
<keyword evidence="7 12" id="KW-0560">Oxidoreductase</keyword>
<feature type="domain" description="FAD/NAD(P)-binding" evidence="11">
    <location>
        <begin position="377"/>
        <end position="643"/>
    </location>
</feature>
<evidence type="ECO:0000259" key="11">
    <source>
        <dbReference type="Pfam" id="PF07992"/>
    </source>
</evidence>
<dbReference type="Pfam" id="PF07992">
    <property type="entry name" value="Pyr_redox_2"/>
    <property type="match status" value="1"/>
</dbReference>
<dbReference type="AlphaFoldDB" id="A0A2S5GP45"/>
<sequence length="676" mass="72395">MSTYPHLLSPLRVAGVDLPNRMVMGAMHTRLETMDRPHQRLAAFYAARAAGEIGLILTGGYSPVPEGVMDEGGLVLQKPEDLGEHRAITSAVNEAGGRIVLQILHAGRYAKVSTCVAPSAGKARINVFPPRALTTEEVWATVEGFANTSALAEQAGYVGVEIMGSEGYLINEFTAALTNQRDDEFGGDFDRRIRFPLEIVKAVRARVSPEFMVIYRISSIDLMDGGMTGEEVAEFARRVEAAGADMINTGIGWHESSVPTMAAPVPRAAWIDAIRNVKRAVGIPVMASNRINAPDVAEEIIASGAADLVSMARPLLADPEFARKTRENRADEINTCIACNQACLDRIFTDRVATCLVNPRAGREIEFDDSKTTAPKHFAVVGGGPAGMAFAINAAQRGHRVTLFEAGDQLGGQLNMARKVPGKNEFNEMLRYFRVSLERLKVAVHLKTRVDAEDLAARVRSGEFDEVVIATGVTPREPDIKGLDHPKVVSYLDVLANGAPVGSKVAIIGAGGIGFDVAEYLVGSAEESLKPKAFMDAWGVDTAIRSAGGLKAPAQHGTARVIHMFQRKPESLGKNLGKSTGWILKAKLRKADVAMTAGASYQAVDDQGLHYSVNGEARVLDADTVILCAGQLSNRTLFDGLAERGVKPHVIGGADVAAELDALRAIDQATRLAVSF</sequence>
<accession>A0A2S5GP45</accession>
<evidence type="ECO:0000256" key="5">
    <source>
        <dbReference type="ARBA" id="ARBA00022643"/>
    </source>
</evidence>
<dbReference type="InterPro" id="IPR023753">
    <property type="entry name" value="FAD/NAD-binding_dom"/>
</dbReference>
<dbReference type="Pfam" id="PF00724">
    <property type="entry name" value="Oxidored_FMN"/>
    <property type="match status" value="1"/>
</dbReference>
<dbReference type="OrthoDB" id="8523426at2"/>
<evidence type="ECO:0000256" key="4">
    <source>
        <dbReference type="ARBA" id="ARBA00022630"/>
    </source>
</evidence>
<keyword evidence="4" id="KW-0285">Flavoprotein</keyword>
<protein>
    <submittedName>
        <fullName evidence="12">NADPH-dependent 2,4-dienoyl-CoA reductase</fullName>
        <ecNumber evidence="12">1.3.1.34</ecNumber>
    </submittedName>
</protein>
<dbReference type="GO" id="GO:0046872">
    <property type="term" value="F:metal ion binding"/>
    <property type="evidence" value="ECO:0007669"/>
    <property type="project" value="UniProtKB-KW"/>
</dbReference>
<comment type="cofactor">
    <cofactor evidence="1">
        <name>FMN</name>
        <dbReference type="ChEBI" id="CHEBI:58210"/>
    </cofactor>
</comment>
<gene>
    <name evidence="12" type="primary">fadH</name>
    <name evidence="12" type="ORF">C4E15_18640</name>
</gene>
<dbReference type="GO" id="GO:0010181">
    <property type="term" value="F:FMN binding"/>
    <property type="evidence" value="ECO:0007669"/>
    <property type="project" value="InterPro"/>
</dbReference>
<reference evidence="12 13" key="1">
    <citation type="submission" date="2018-02" db="EMBL/GenBank/DDBJ databases">
        <title>Draft Genome of Achromobacter spanius stain 6.</title>
        <authorList>
            <person name="Gunasekera T.S."/>
            <person name="Radwan O."/>
            <person name="Ruiz O.N."/>
        </authorList>
    </citation>
    <scope>NUCLEOTIDE SEQUENCE [LARGE SCALE GENOMIC DNA]</scope>
    <source>
        <strain evidence="12 13">6</strain>
    </source>
</reference>
<dbReference type="InterPro" id="IPR051793">
    <property type="entry name" value="NADH:flavin_oxidoreductase"/>
</dbReference>
<keyword evidence="8" id="KW-0408">Iron</keyword>
<name>A0A2S5GP45_9BURK</name>
<dbReference type="Gene3D" id="3.20.20.70">
    <property type="entry name" value="Aldolase class I"/>
    <property type="match status" value="1"/>
</dbReference>
<evidence type="ECO:0000256" key="2">
    <source>
        <dbReference type="ARBA" id="ARBA00001966"/>
    </source>
</evidence>
<dbReference type="PANTHER" id="PTHR42917:SF2">
    <property type="entry name" value="2,4-DIENOYL-COA REDUCTASE [(2E)-ENOYL-COA-PRODUCING]"/>
    <property type="match status" value="1"/>
</dbReference>
<dbReference type="GO" id="GO:0051536">
    <property type="term" value="F:iron-sulfur cluster binding"/>
    <property type="evidence" value="ECO:0007669"/>
    <property type="project" value="UniProtKB-KW"/>
</dbReference>
<dbReference type="PANTHER" id="PTHR42917">
    <property type="entry name" value="2,4-DIENOYL-COA REDUCTASE"/>
    <property type="match status" value="1"/>
</dbReference>
<dbReference type="SUPFAM" id="SSF51395">
    <property type="entry name" value="FMN-linked oxidoreductases"/>
    <property type="match status" value="1"/>
</dbReference>
<comment type="caution">
    <text evidence="12">The sequence shown here is derived from an EMBL/GenBank/DDBJ whole genome shotgun (WGS) entry which is preliminary data.</text>
</comment>
<dbReference type="InterPro" id="IPR013785">
    <property type="entry name" value="Aldolase_TIM"/>
</dbReference>
<dbReference type="Gene3D" id="3.50.50.60">
    <property type="entry name" value="FAD/NAD(P)-binding domain"/>
    <property type="match status" value="1"/>
</dbReference>
<organism evidence="12 13">
    <name type="scientific">Achromobacter spanius</name>
    <dbReference type="NCBI Taxonomy" id="217203"/>
    <lineage>
        <taxon>Bacteria</taxon>
        <taxon>Pseudomonadati</taxon>
        <taxon>Pseudomonadota</taxon>
        <taxon>Betaproteobacteria</taxon>
        <taxon>Burkholderiales</taxon>
        <taxon>Alcaligenaceae</taxon>
        <taxon>Achromobacter</taxon>
    </lineage>
</organism>
<evidence type="ECO:0000256" key="3">
    <source>
        <dbReference type="ARBA" id="ARBA00011048"/>
    </source>
</evidence>
<dbReference type="EMBL" id="PREU01000008">
    <property type="protein sequence ID" value="PPA74714.1"/>
    <property type="molecule type" value="Genomic_DNA"/>
</dbReference>
<dbReference type="SUPFAM" id="SSF51971">
    <property type="entry name" value="Nucleotide-binding domain"/>
    <property type="match status" value="1"/>
</dbReference>
<comment type="cofactor">
    <cofactor evidence="2">
        <name>[4Fe-4S] cluster</name>
        <dbReference type="ChEBI" id="CHEBI:49883"/>
    </cofactor>
</comment>
<comment type="similarity">
    <text evidence="3">In the N-terminal section; belongs to the NADH:flavin oxidoreductase/NADH oxidase family.</text>
</comment>
<evidence type="ECO:0000259" key="10">
    <source>
        <dbReference type="Pfam" id="PF00724"/>
    </source>
</evidence>
<dbReference type="SUPFAM" id="SSF51905">
    <property type="entry name" value="FAD/NAD(P)-binding domain"/>
    <property type="match status" value="1"/>
</dbReference>
<evidence type="ECO:0000256" key="8">
    <source>
        <dbReference type="ARBA" id="ARBA00023004"/>
    </source>
</evidence>
<dbReference type="CDD" id="cd02930">
    <property type="entry name" value="DCR_FMN"/>
    <property type="match status" value="1"/>
</dbReference>
<dbReference type="InterPro" id="IPR036188">
    <property type="entry name" value="FAD/NAD-bd_sf"/>
</dbReference>
<keyword evidence="5" id="KW-0288">FMN</keyword>
<dbReference type="GO" id="GO:0008670">
    <property type="term" value="F:2,4-dienoyl-CoA reductase (NADPH) activity"/>
    <property type="evidence" value="ECO:0007669"/>
    <property type="project" value="UniProtKB-EC"/>
</dbReference>
<dbReference type="PRINTS" id="PR00368">
    <property type="entry name" value="FADPNR"/>
</dbReference>
<dbReference type="Gene3D" id="3.40.50.720">
    <property type="entry name" value="NAD(P)-binding Rossmann-like Domain"/>
    <property type="match status" value="1"/>
</dbReference>
<dbReference type="RefSeq" id="WP_026384014.1">
    <property type="nucleotide sequence ID" value="NZ_PREU01000008.1"/>
</dbReference>
<evidence type="ECO:0000313" key="13">
    <source>
        <dbReference type="Proteomes" id="UP000239990"/>
    </source>
</evidence>
<evidence type="ECO:0000256" key="6">
    <source>
        <dbReference type="ARBA" id="ARBA00022723"/>
    </source>
</evidence>
<evidence type="ECO:0000256" key="9">
    <source>
        <dbReference type="ARBA" id="ARBA00023014"/>
    </source>
</evidence>
<feature type="domain" description="NADH:flavin oxidoreductase/NADH oxidase N-terminal" evidence="10">
    <location>
        <begin position="7"/>
        <end position="332"/>
    </location>
</feature>
<keyword evidence="6" id="KW-0479">Metal-binding</keyword>
<dbReference type="InterPro" id="IPR001155">
    <property type="entry name" value="OxRdtase_FMN_N"/>
</dbReference>
<evidence type="ECO:0000256" key="1">
    <source>
        <dbReference type="ARBA" id="ARBA00001917"/>
    </source>
</evidence>
<keyword evidence="9" id="KW-0411">Iron-sulfur</keyword>
<dbReference type="PRINTS" id="PR00469">
    <property type="entry name" value="PNDRDTASEII"/>
</dbReference>